<evidence type="ECO:0000256" key="1">
    <source>
        <dbReference type="SAM" id="Coils"/>
    </source>
</evidence>
<organism evidence="2 3">
    <name type="scientific">Pieris brassicae</name>
    <name type="common">White butterfly</name>
    <name type="synonym">Large white butterfly</name>
    <dbReference type="NCBI Taxonomy" id="7116"/>
    <lineage>
        <taxon>Eukaryota</taxon>
        <taxon>Metazoa</taxon>
        <taxon>Ecdysozoa</taxon>
        <taxon>Arthropoda</taxon>
        <taxon>Hexapoda</taxon>
        <taxon>Insecta</taxon>
        <taxon>Pterygota</taxon>
        <taxon>Neoptera</taxon>
        <taxon>Endopterygota</taxon>
        <taxon>Lepidoptera</taxon>
        <taxon>Glossata</taxon>
        <taxon>Ditrysia</taxon>
        <taxon>Papilionoidea</taxon>
        <taxon>Pieridae</taxon>
        <taxon>Pierinae</taxon>
        <taxon>Pieris</taxon>
    </lineage>
</organism>
<name>A0A9P0XK02_PIEBR</name>
<evidence type="ECO:0000313" key="3">
    <source>
        <dbReference type="Proteomes" id="UP001152562"/>
    </source>
</evidence>
<reference evidence="2" key="1">
    <citation type="submission" date="2022-05" db="EMBL/GenBank/DDBJ databases">
        <authorList>
            <person name="Okamura Y."/>
        </authorList>
    </citation>
    <scope>NUCLEOTIDE SEQUENCE</scope>
</reference>
<feature type="coiled-coil region" evidence="1">
    <location>
        <begin position="164"/>
        <end position="218"/>
    </location>
</feature>
<dbReference type="Proteomes" id="UP001152562">
    <property type="component" value="Unassembled WGS sequence"/>
</dbReference>
<accession>A0A9P0XK02</accession>
<dbReference type="PANTHER" id="PTHR19446">
    <property type="entry name" value="REVERSE TRANSCRIPTASES"/>
    <property type="match status" value="1"/>
</dbReference>
<comment type="caution">
    <text evidence="2">The sequence shown here is derived from an EMBL/GenBank/DDBJ whole genome shotgun (WGS) entry which is preliminary data.</text>
</comment>
<protein>
    <recommendedName>
        <fullName evidence="4">Reverse transcriptase domain-containing protein</fullName>
    </recommendedName>
</protein>
<dbReference type="AlphaFoldDB" id="A0A9P0XK02"/>
<gene>
    <name evidence="2" type="ORF">PIBRA_LOCUS13563</name>
</gene>
<sequence length="566" mass="62880">MSARDSSVLKHTLLDGQGQVSIRGLDLFVGKVAESDRICRSRSESRRREYLLDPSPPNVVVKASKKKAAKHAVGLEEAERDMAEQVARSTLERQFRSARRDVRRKEEVDVSEAASGAALDAQRSNNINDVVFKEVPELRERTVARVRRIMEISAKSNNLKEDFVRDLKVAAKELSEIVENLAERCLEGDEGRRLERDNTRLRARVPDLESEIGALRRDFTERTARTVQQEREMVVLRMEVSGCTNKQPDELAGVSVNGLREIMAGFVGEIKGELLADIMRAVGGMMDAKLAGIGDRLLPQPTIRPPLAASRVVDVGHIGAVEATAARRGTYEMGKVREGLRLVYCTHKKALEVAILDAKNEAHKKFLKELDSDPWGRPYRAARKKLKGAGASLTETLEPNMLDRVITGLFPLPPNIVAPRMVTSVVERDVYSGQAPEVTDSEIESIHCRLKSRNKAPGPDGLHAGVLAVTFPYMRETIRGLFDLCLRSGRFPTAWKEGQLCLIRKEGRAPNSPGAYRPILLDEVGKALEWIIASGAVNSMIVTEKATVTILYYEIESCRCRCLIVT</sequence>
<proteinExistence type="predicted"/>
<evidence type="ECO:0008006" key="4">
    <source>
        <dbReference type="Google" id="ProtNLM"/>
    </source>
</evidence>
<evidence type="ECO:0000313" key="2">
    <source>
        <dbReference type="EMBL" id="CAH4037955.1"/>
    </source>
</evidence>
<keyword evidence="3" id="KW-1185">Reference proteome</keyword>
<keyword evidence="1" id="KW-0175">Coiled coil</keyword>
<dbReference type="EMBL" id="CALOZG010000085">
    <property type="protein sequence ID" value="CAH4037955.1"/>
    <property type="molecule type" value="Genomic_DNA"/>
</dbReference>